<gene>
    <name evidence="1" type="ORF">HOO65_070558</name>
</gene>
<protein>
    <submittedName>
        <fullName evidence="1">Quinone oxidoreductase</fullName>
    </submittedName>
</protein>
<dbReference type="Proteomes" id="UP001610728">
    <property type="component" value="Unassembled WGS sequence"/>
</dbReference>
<keyword evidence="2" id="KW-1185">Reference proteome</keyword>
<evidence type="ECO:0000313" key="1">
    <source>
        <dbReference type="EMBL" id="KAL2886096.1"/>
    </source>
</evidence>
<accession>A0ABR4MCU8</accession>
<dbReference type="RefSeq" id="XP_070857276.1">
    <property type="nucleotide sequence ID" value="XM_071005184.1"/>
</dbReference>
<name>A0ABR4MCU8_9PEZI</name>
<organism evidence="1 2">
    <name type="scientific">Ceratocystis lukuohia</name>
    <dbReference type="NCBI Taxonomy" id="2019550"/>
    <lineage>
        <taxon>Eukaryota</taxon>
        <taxon>Fungi</taxon>
        <taxon>Dikarya</taxon>
        <taxon>Ascomycota</taxon>
        <taxon>Pezizomycotina</taxon>
        <taxon>Sordariomycetes</taxon>
        <taxon>Hypocreomycetidae</taxon>
        <taxon>Microascales</taxon>
        <taxon>Ceratocystidaceae</taxon>
        <taxon>Ceratocystis</taxon>
    </lineage>
</organism>
<dbReference type="EMBL" id="JABSNW010000007">
    <property type="protein sequence ID" value="KAL2886096.1"/>
    <property type="molecule type" value="Genomic_DNA"/>
</dbReference>
<dbReference type="GeneID" id="98120663"/>
<evidence type="ECO:0000313" key="2">
    <source>
        <dbReference type="Proteomes" id="UP001610728"/>
    </source>
</evidence>
<reference evidence="1 2" key="1">
    <citation type="submission" date="2020-05" db="EMBL/GenBank/DDBJ databases">
        <title>Ceratocystis lukuohia genome.</title>
        <authorList>
            <person name="Harrington T.C."/>
            <person name="Kim K."/>
            <person name="Mayers C.G."/>
        </authorList>
    </citation>
    <scope>NUCLEOTIDE SEQUENCE [LARGE SCALE GENOMIC DNA]</scope>
    <source>
        <strain evidence="1 2">C4212</strain>
    </source>
</reference>
<sequence length="120" mass="13566">MDDDNDGIFSIAILDDEETAQQTKDREARTALSEDAFQALRQTYEPKRENGEVVSKPEALAAVQAVEELYFYRRFEEAAQLAENIIAQRGGLDTETVELLRDYEARSRRRASVFSATSEG</sequence>
<comment type="caution">
    <text evidence="1">The sequence shown here is derived from an EMBL/GenBank/DDBJ whole genome shotgun (WGS) entry which is preliminary data.</text>
</comment>
<proteinExistence type="predicted"/>